<reference evidence="8" key="1">
    <citation type="submission" date="2020-07" db="EMBL/GenBank/DDBJ databases">
        <title>Huge and variable diversity of episymbiotic CPR bacteria and DPANN archaea in groundwater ecosystems.</title>
        <authorList>
            <person name="He C.Y."/>
            <person name="Keren R."/>
            <person name="Whittaker M."/>
            <person name="Farag I.F."/>
            <person name="Doudna J."/>
            <person name="Cate J.H.D."/>
            <person name="Banfield J.F."/>
        </authorList>
    </citation>
    <scope>NUCLEOTIDE SEQUENCE</scope>
    <source>
        <strain evidence="8">NC_groundwater_1813_Pr3_B-0.1um_71_17</strain>
    </source>
</reference>
<comment type="caution">
    <text evidence="8">The sequence shown here is derived from an EMBL/GenBank/DDBJ whole genome shotgun (WGS) entry which is preliminary data.</text>
</comment>
<dbReference type="SUPFAM" id="SSF54211">
    <property type="entry name" value="Ribosomal protein S5 domain 2-like"/>
    <property type="match status" value="1"/>
</dbReference>
<dbReference type="HAMAP" id="MF_00532_B">
    <property type="entry name" value="Ribosomal_uS9_B"/>
    <property type="match status" value="1"/>
</dbReference>
<protein>
    <recommendedName>
        <fullName evidence="4 5">Small ribosomal subunit protein uS9</fullName>
    </recommendedName>
</protein>
<evidence type="ECO:0000256" key="1">
    <source>
        <dbReference type="ARBA" id="ARBA00005251"/>
    </source>
</evidence>
<accession>A0A933SBX4</accession>
<evidence type="ECO:0000256" key="2">
    <source>
        <dbReference type="ARBA" id="ARBA00022980"/>
    </source>
</evidence>
<dbReference type="InterPro" id="IPR023035">
    <property type="entry name" value="Ribosomal_uS9_bac/plastid"/>
</dbReference>
<feature type="region of interest" description="Disordered" evidence="7">
    <location>
        <begin position="111"/>
        <end position="132"/>
    </location>
</feature>
<dbReference type="InterPro" id="IPR020568">
    <property type="entry name" value="Ribosomal_Su5_D2-typ_SF"/>
</dbReference>
<comment type="similarity">
    <text evidence="1 5 6">Belongs to the universal ribosomal protein uS9 family.</text>
</comment>
<dbReference type="PANTHER" id="PTHR21569">
    <property type="entry name" value="RIBOSOMAL PROTEIN S9"/>
    <property type="match status" value="1"/>
</dbReference>
<dbReference type="Gene3D" id="3.30.230.10">
    <property type="match status" value="1"/>
</dbReference>
<evidence type="ECO:0000313" key="8">
    <source>
        <dbReference type="EMBL" id="MBI5168870.1"/>
    </source>
</evidence>
<dbReference type="Proteomes" id="UP000696931">
    <property type="component" value="Unassembled WGS sequence"/>
</dbReference>
<keyword evidence="3 5" id="KW-0687">Ribonucleoprotein</keyword>
<dbReference type="FunFam" id="3.30.230.10:FF:000001">
    <property type="entry name" value="30S ribosomal protein S9"/>
    <property type="match status" value="1"/>
</dbReference>
<evidence type="ECO:0000256" key="5">
    <source>
        <dbReference type="HAMAP-Rule" id="MF_00532"/>
    </source>
</evidence>
<evidence type="ECO:0000256" key="7">
    <source>
        <dbReference type="SAM" id="MobiDB-lite"/>
    </source>
</evidence>
<dbReference type="NCBIfam" id="NF001099">
    <property type="entry name" value="PRK00132.1"/>
    <property type="match status" value="1"/>
</dbReference>
<dbReference type="InterPro" id="IPR014721">
    <property type="entry name" value="Ribsml_uS5_D2-typ_fold_subgr"/>
</dbReference>
<keyword evidence="2 5" id="KW-0689">Ribosomal protein</keyword>
<sequence length="132" mass="14447">MATATTNKPLTGRRKEAVARVRLVAGTGNVKINDRTPLEYLKRDSLVLIALGALTATNLADKYDVTCRVMGGGHTGQAGAIRMAIARALVRQDETLKGVLGRGGYLTRDSRMKERKKYGQPGARKKFQFSKR</sequence>
<dbReference type="EMBL" id="JACRIW010000038">
    <property type="protein sequence ID" value="MBI5168870.1"/>
    <property type="molecule type" value="Genomic_DNA"/>
</dbReference>
<dbReference type="AlphaFoldDB" id="A0A933SBX4"/>
<feature type="compositionally biased region" description="Basic residues" evidence="7">
    <location>
        <begin position="113"/>
        <end position="132"/>
    </location>
</feature>
<evidence type="ECO:0000256" key="3">
    <source>
        <dbReference type="ARBA" id="ARBA00023274"/>
    </source>
</evidence>
<dbReference type="InterPro" id="IPR000754">
    <property type="entry name" value="Ribosomal_uS9"/>
</dbReference>
<gene>
    <name evidence="5 8" type="primary">rpsI</name>
    <name evidence="8" type="ORF">HZA61_05255</name>
</gene>
<dbReference type="GO" id="GO:0022627">
    <property type="term" value="C:cytosolic small ribosomal subunit"/>
    <property type="evidence" value="ECO:0007669"/>
    <property type="project" value="TreeGrafter"/>
</dbReference>
<dbReference type="GO" id="GO:0003723">
    <property type="term" value="F:RNA binding"/>
    <property type="evidence" value="ECO:0007669"/>
    <property type="project" value="TreeGrafter"/>
</dbReference>
<proteinExistence type="inferred from homology"/>
<evidence type="ECO:0000313" key="9">
    <source>
        <dbReference type="Proteomes" id="UP000696931"/>
    </source>
</evidence>
<evidence type="ECO:0000256" key="4">
    <source>
        <dbReference type="ARBA" id="ARBA00035259"/>
    </source>
</evidence>
<dbReference type="PROSITE" id="PS00360">
    <property type="entry name" value="RIBOSOMAL_S9"/>
    <property type="match status" value="1"/>
</dbReference>
<dbReference type="GO" id="GO:0003735">
    <property type="term" value="F:structural constituent of ribosome"/>
    <property type="evidence" value="ECO:0007669"/>
    <property type="project" value="InterPro"/>
</dbReference>
<dbReference type="InterPro" id="IPR020574">
    <property type="entry name" value="Ribosomal_uS9_CS"/>
</dbReference>
<evidence type="ECO:0000256" key="6">
    <source>
        <dbReference type="RuleBase" id="RU003815"/>
    </source>
</evidence>
<organism evidence="8 9">
    <name type="scientific">Eiseniibacteriota bacterium</name>
    <dbReference type="NCBI Taxonomy" id="2212470"/>
    <lineage>
        <taxon>Bacteria</taxon>
        <taxon>Candidatus Eiseniibacteriota</taxon>
    </lineage>
</organism>
<dbReference type="Pfam" id="PF00380">
    <property type="entry name" value="Ribosomal_S9"/>
    <property type="match status" value="1"/>
</dbReference>
<name>A0A933SBX4_UNCEI</name>
<dbReference type="GO" id="GO:0006412">
    <property type="term" value="P:translation"/>
    <property type="evidence" value="ECO:0007669"/>
    <property type="project" value="UniProtKB-UniRule"/>
</dbReference>
<dbReference type="PANTHER" id="PTHR21569:SF1">
    <property type="entry name" value="SMALL RIBOSOMAL SUBUNIT PROTEIN US9M"/>
    <property type="match status" value="1"/>
</dbReference>